<dbReference type="Pfam" id="PF03644">
    <property type="entry name" value="Glyco_hydro_85"/>
    <property type="match status" value="1"/>
</dbReference>
<dbReference type="Gene3D" id="3.20.20.80">
    <property type="entry name" value="Glycosidases"/>
    <property type="match status" value="1"/>
</dbReference>
<dbReference type="OrthoDB" id="284473at2759"/>
<keyword evidence="6" id="KW-0326">Glycosidase</keyword>
<evidence type="ECO:0000256" key="7">
    <source>
        <dbReference type="ARBA" id="ARBA00034414"/>
    </source>
</evidence>
<dbReference type="AlphaFoldDB" id="A0A830BNM8"/>
<dbReference type="EC" id="3.2.1.96" evidence="3"/>
<gene>
    <name evidence="10" type="ORF">PHJA_000800600</name>
</gene>
<dbReference type="Pfam" id="PF25529">
    <property type="entry name" value="Ig_ENGASE1_C"/>
    <property type="match status" value="1"/>
</dbReference>
<keyword evidence="11" id="KW-1185">Reference proteome</keyword>
<keyword evidence="5" id="KW-0378">Hydrolase</keyword>
<evidence type="ECO:0000256" key="1">
    <source>
        <dbReference type="ARBA" id="ARBA00004514"/>
    </source>
</evidence>
<evidence type="ECO:0000256" key="6">
    <source>
        <dbReference type="ARBA" id="ARBA00023295"/>
    </source>
</evidence>
<keyword evidence="4" id="KW-0963">Cytoplasm</keyword>
<comment type="caution">
    <text evidence="10">The sequence shown here is derived from an EMBL/GenBank/DDBJ whole genome shotgun (WGS) entry which is preliminary data.</text>
</comment>
<evidence type="ECO:0000259" key="8">
    <source>
        <dbReference type="Pfam" id="PF03644"/>
    </source>
</evidence>
<proteinExistence type="inferred from homology"/>
<dbReference type="EMBL" id="BMAC01000128">
    <property type="protein sequence ID" value="GFP86568.1"/>
    <property type="molecule type" value="Genomic_DNA"/>
</dbReference>
<name>A0A830BNM8_9LAMI</name>
<dbReference type="InterPro" id="IPR032979">
    <property type="entry name" value="ENGase"/>
</dbReference>
<dbReference type="Gene3D" id="2.60.120.260">
    <property type="entry name" value="Galactose-binding domain-like"/>
    <property type="match status" value="1"/>
</dbReference>
<evidence type="ECO:0000256" key="2">
    <source>
        <dbReference type="ARBA" id="ARBA00007849"/>
    </source>
</evidence>
<dbReference type="PANTHER" id="PTHR13246:SF1">
    <property type="entry name" value="CYTOSOLIC ENDO-BETA-N-ACETYLGLUCOSAMINIDASE"/>
    <property type="match status" value="1"/>
</dbReference>
<comment type="catalytic activity">
    <reaction evidence="7">
        <text>an N(4)-(oligosaccharide-(1-&gt;3)-[oligosaccharide-(1-&gt;6)]-beta-D-Man-(1-&gt;4)-beta-D-GlcNAc-(1-&gt;4)-alpha-D-GlcNAc)-L-asparaginyl-[protein] + H2O = an oligosaccharide-(1-&gt;3)-[oligosaccharide-(1-&gt;6)]-beta-D-Man-(1-&gt;4)-D-GlcNAc + N(4)-(N-acetyl-beta-D-glucosaminyl)-L-asparaginyl-[protein]</text>
        <dbReference type="Rhea" id="RHEA:73067"/>
        <dbReference type="Rhea" id="RHEA-COMP:12603"/>
        <dbReference type="Rhea" id="RHEA-COMP:18176"/>
        <dbReference type="ChEBI" id="CHEBI:15377"/>
        <dbReference type="ChEBI" id="CHEBI:132248"/>
        <dbReference type="ChEBI" id="CHEBI:192714"/>
        <dbReference type="ChEBI" id="CHEBI:192715"/>
        <dbReference type="EC" id="3.2.1.96"/>
    </reaction>
</comment>
<comment type="similarity">
    <text evidence="2">Belongs to the glycosyl hydrolase 85 family.</text>
</comment>
<dbReference type="InterPro" id="IPR057882">
    <property type="entry name" value="ENGase_C"/>
</dbReference>
<evidence type="ECO:0000313" key="11">
    <source>
        <dbReference type="Proteomes" id="UP000653305"/>
    </source>
</evidence>
<dbReference type="Proteomes" id="UP000653305">
    <property type="component" value="Unassembled WGS sequence"/>
</dbReference>
<feature type="domain" description="Cytosolic endo-beta-N-acetylglucosaminidase TIM barrel" evidence="8">
    <location>
        <begin position="2"/>
        <end position="220"/>
    </location>
</feature>
<dbReference type="GO" id="GO:0033925">
    <property type="term" value="F:mannosyl-glycoprotein endo-beta-N-acetylglucosaminidase activity"/>
    <property type="evidence" value="ECO:0007669"/>
    <property type="project" value="UniProtKB-EC"/>
</dbReference>
<dbReference type="GO" id="GO:0005829">
    <property type="term" value="C:cytosol"/>
    <property type="evidence" value="ECO:0007669"/>
    <property type="project" value="UniProtKB-SubCell"/>
</dbReference>
<evidence type="ECO:0000256" key="5">
    <source>
        <dbReference type="ARBA" id="ARBA00022801"/>
    </source>
</evidence>
<evidence type="ECO:0000256" key="3">
    <source>
        <dbReference type="ARBA" id="ARBA00012566"/>
    </source>
</evidence>
<feature type="domain" description="Cytosolic endo-beta-N-acetylglucosaminidase C-terminal" evidence="9">
    <location>
        <begin position="397"/>
        <end position="504"/>
    </location>
</feature>
<reference evidence="10" key="1">
    <citation type="submission" date="2020-07" db="EMBL/GenBank/DDBJ databases">
        <title>Ethylene signaling mediates host invasion by parasitic plants.</title>
        <authorList>
            <person name="Yoshida S."/>
        </authorList>
    </citation>
    <scope>NUCLEOTIDE SEQUENCE</scope>
    <source>
        <strain evidence="10">Okayama</strain>
    </source>
</reference>
<dbReference type="PANTHER" id="PTHR13246">
    <property type="entry name" value="ENDO BETA N-ACETYLGLUCOSAMINIDASE"/>
    <property type="match status" value="1"/>
</dbReference>
<accession>A0A830BNM8</accession>
<comment type="subcellular location">
    <subcellularLocation>
        <location evidence="1">Cytoplasm</location>
        <location evidence="1">Cytosol</location>
    </subcellularLocation>
</comment>
<sequence>MEGDDGAQRLQKLISTKASAQMYAERLAELATALGFDGWLLNFEVNADANLIPILEEFVSHLTLTMHSSVPGSLVIWYDSITTDGYLNWQNQLNDSNKPFFDRCDGILVNYFWEEDYVKISADAAGDRKFDVYMGVDVFGRGTYGGGEWNTHVALDVMKKNDVSAAIYAPGWVYETKQPPDFQTAQNRWWGLVEKSWGILQKYPKALPFYSNFDQGHGYHISVDGQQVWNSPWNNISSQSFQEASYSGGGNITFKGTLGENPEFMARLFQGELLLGNFPVHFTYSVKSSGSSLLGLALKSSNATNEKRSIFLAAHGNTSLPTNHFSSQFTEIIMPHRVTTLEADPGWIMQECSINMKGQILREIRAVCYTSKHRKADDQYYAILGDIKFTKSGEITTFPPSASWLVDGQFISWASGPNGSKLLSVKITWKLKDGSADAFTKYNVYVSKLTRARDYVGVALVKTFYVSNLEVASSVSSLKFVIQVCGLDGSCQKLEDSPFFLLPVQG</sequence>
<organism evidence="10 11">
    <name type="scientific">Phtheirospermum japonicum</name>
    <dbReference type="NCBI Taxonomy" id="374723"/>
    <lineage>
        <taxon>Eukaryota</taxon>
        <taxon>Viridiplantae</taxon>
        <taxon>Streptophyta</taxon>
        <taxon>Embryophyta</taxon>
        <taxon>Tracheophyta</taxon>
        <taxon>Spermatophyta</taxon>
        <taxon>Magnoliopsida</taxon>
        <taxon>eudicotyledons</taxon>
        <taxon>Gunneridae</taxon>
        <taxon>Pentapetalae</taxon>
        <taxon>asterids</taxon>
        <taxon>lamiids</taxon>
        <taxon>Lamiales</taxon>
        <taxon>Orobanchaceae</taxon>
        <taxon>Orobanchaceae incertae sedis</taxon>
        <taxon>Phtheirospermum</taxon>
    </lineage>
</organism>
<evidence type="ECO:0000259" key="9">
    <source>
        <dbReference type="Pfam" id="PF25529"/>
    </source>
</evidence>
<dbReference type="InterPro" id="IPR005201">
    <property type="entry name" value="TIM_ENGase"/>
</dbReference>
<protein>
    <recommendedName>
        <fullName evidence="3">mannosyl-glycoprotein endo-beta-N-acetylglucosaminidase</fullName>
        <ecNumber evidence="3">3.2.1.96</ecNumber>
    </recommendedName>
</protein>
<evidence type="ECO:0000313" key="10">
    <source>
        <dbReference type="EMBL" id="GFP86568.1"/>
    </source>
</evidence>
<evidence type="ECO:0000256" key="4">
    <source>
        <dbReference type="ARBA" id="ARBA00022490"/>
    </source>
</evidence>